<dbReference type="AlphaFoldDB" id="A0A6A6B2E3"/>
<name>A0A6A6B2E3_9PEZI</name>
<protein>
    <submittedName>
        <fullName evidence="2">Uncharacterized protein</fullName>
    </submittedName>
</protein>
<dbReference type="EMBL" id="ML995503">
    <property type="protein sequence ID" value="KAF2137384.1"/>
    <property type="molecule type" value="Genomic_DNA"/>
</dbReference>
<dbReference type="RefSeq" id="XP_033393100.1">
    <property type="nucleotide sequence ID" value="XM_033535017.1"/>
</dbReference>
<proteinExistence type="predicted"/>
<dbReference type="GeneID" id="54292509"/>
<sequence>MQNENKQSDTQPDDELSTVRAQNAVLQEQIVELNKRLAQADAEHAEELSFLKQEHAARGQKNQDLNLRYQQTKDEKLKRIGNTITLAKRVAELETEVYVLRKELEFALLSENDGESDCECEDCDSEMTDIDESASEASFVLEKGEAEQSNYSTSLFRSKGSLSPASIVFVG</sequence>
<organism evidence="2 3">
    <name type="scientific">Aplosporella prunicola CBS 121167</name>
    <dbReference type="NCBI Taxonomy" id="1176127"/>
    <lineage>
        <taxon>Eukaryota</taxon>
        <taxon>Fungi</taxon>
        <taxon>Dikarya</taxon>
        <taxon>Ascomycota</taxon>
        <taxon>Pezizomycotina</taxon>
        <taxon>Dothideomycetes</taxon>
        <taxon>Dothideomycetes incertae sedis</taxon>
        <taxon>Botryosphaeriales</taxon>
        <taxon>Aplosporellaceae</taxon>
        <taxon>Aplosporella</taxon>
    </lineage>
</organism>
<keyword evidence="3" id="KW-1185">Reference proteome</keyword>
<evidence type="ECO:0000313" key="3">
    <source>
        <dbReference type="Proteomes" id="UP000799438"/>
    </source>
</evidence>
<evidence type="ECO:0000256" key="1">
    <source>
        <dbReference type="SAM" id="MobiDB-lite"/>
    </source>
</evidence>
<gene>
    <name evidence="2" type="ORF">K452DRAFT_110451</name>
</gene>
<evidence type="ECO:0000313" key="2">
    <source>
        <dbReference type="EMBL" id="KAF2137384.1"/>
    </source>
</evidence>
<feature type="compositionally biased region" description="Polar residues" evidence="1">
    <location>
        <begin position="1"/>
        <end position="10"/>
    </location>
</feature>
<dbReference type="Proteomes" id="UP000799438">
    <property type="component" value="Unassembled WGS sequence"/>
</dbReference>
<accession>A0A6A6B2E3</accession>
<feature type="region of interest" description="Disordered" evidence="1">
    <location>
        <begin position="1"/>
        <end position="21"/>
    </location>
</feature>
<reference evidence="2" key="1">
    <citation type="journal article" date="2020" name="Stud. Mycol.">
        <title>101 Dothideomycetes genomes: a test case for predicting lifestyles and emergence of pathogens.</title>
        <authorList>
            <person name="Haridas S."/>
            <person name="Albert R."/>
            <person name="Binder M."/>
            <person name="Bloem J."/>
            <person name="Labutti K."/>
            <person name="Salamov A."/>
            <person name="Andreopoulos B."/>
            <person name="Baker S."/>
            <person name="Barry K."/>
            <person name="Bills G."/>
            <person name="Bluhm B."/>
            <person name="Cannon C."/>
            <person name="Castanera R."/>
            <person name="Culley D."/>
            <person name="Daum C."/>
            <person name="Ezra D."/>
            <person name="Gonzalez J."/>
            <person name="Henrissat B."/>
            <person name="Kuo A."/>
            <person name="Liang C."/>
            <person name="Lipzen A."/>
            <person name="Lutzoni F."/>
            <person name="Magnuson J."/>
            <person name="Mondo S."/>
            <person name="Nolan M."/>
            <person name="Ohm R."/>
            <person name="Pangilinan J."/>
            <person name="Park H.-J."/>
            <person name="Ramirez L."/>
            <person name="Alfaro M."/>
            <person name="Sun H."/>
            <person name="Tritt A."/>
            <person name="Yoshinaga Y."/>
            <person name="Zwiers L.-H."/>
            <person name="Turgeon B."/>
            <person name="Goodwin S."/>
            <person name="Spatafora J."/>
            <person name="Crous P."/>
            <person name="Grigoriev I."/>
        </authorList>
    </citation>
    <scope>NUCLEOTIDE SEQUENCE</scope>
    <source>
        <strain evidence="2">CBS 121167</strain>
    </source>
</reference>